<dbReference type="AlphaFoldDB" id="A0A930Y962"/>
<dbReference type="RefSeq" id="WP_194505102.1">
    <property type="nucleotide sequence ID" value="NZ_JADIVZ010000016.1"/>
</dbReference>
<evidence type="ECO:0008006" key="4">
    <source>
        <dbReference type="Google" id="ProtNLM"/>
    </source>
</evidence>
<reference evidence="2" key="1">
    <citation type="submission" date="2020-11" db="EMBL/GenBank/DDBJ databases">
        <title>Nocardioides sp. CBS4Y-1, whole genome shotgun sequence.</title>
        <authorList>
            <person name="Tuo L."/>
        </authorList>
    </citation>
    <scope>NUCLEOTIDE SEQUENCE</scope>
    <source>
        <strain evidence="2">CBS4Y-1</strain>
    </source>
</reference>
<protein>
    <recommendedName>
        <fullName evidence="4">Lipoprotein</fullName>
    </recommendedName>
</protein>
<evidence type="ECO:0000313" key="2">
    <source>
        <dbReference type="EMBL" id="MBF4163837.1"/>
    </source>
</evidence>
<name>A0A930Y962_9ACTN</name>
<feature type="chain" id="PRO_5037944306" description="Lipoprotein" evidence="1">
    <location>
        <begin position="32"/>
        <end position="207"/>
    </location>
</feature>
<comment type="caution">
    <text evidence="2">The sequence shown here is derived from an EMBL/GenBank/DDBJ whole genome shotgun (WGS) entry which is preliminary data.</text>
</comment>
<accession>A0A930Y962</accession>
<proteinExistence type="predicted"/>
<dbReference type="PROSITE" id="PS51257">
    <property type="entry name" value="PROKAR_LIPOPROTEIN"/>
    <property type="match status" value="1"/>
</dbReference>
<gene>
    <name evidence="2" type="ORF">ISG29_19365</name>
</gene>
<evidence type="ECO:0000256" key="1">
    <source>
        <dbReference type="SAM" id="SignalP"/>
    </source>
</evidence>
<feature type="signal peptide" evidence="1">
    <location>
        <begin position="1"/>
        <end position="31"/>
    </location>
</feature>
<evidence type="ECO:0000313" key="3">
    <source>
        <dbReference type="Proteomes" id="UP000656804"/>
    </source>
</evidence>
<organism evidence="2 3">
    <name type="scientific">Nocardioides acrostichi</name>
    <dbReference type="NCBI Taxonomy" id="2784339"/>
    <lineage>
        <taxon>Bacteria</taxon>
        <taxon>Bacillati</taxon>
        <taxon>Actinomycetota</taxon>
        <taxon>Actinomycetes</taxon>
        <taxon>Propionibacteriales</taxon>
        <taxon>Nocardioidaceae</taxon>
        <taxon>Nocardioides</taxon>
    </lineage>
</organism>
<keyword evidence="1" id="KW-0732">Signal</keyword>
<dbReference type="Proteomes" id="UP000656804">
    <property type="component" value="Unassembled WGS sequence"/>
</dbReference>
<dbReference type="EMBL" id="JADIVZ010000016">
    <property type="protein sequence ID" value="MBF4163837.1"/>
    <property type="molecule type" value="Genomic_DNA"/>
</dbReference>
<sequence length="207" mass="21481">MRPARTVRTARTCAGLVGAVLLGTTACSGEATDPDEALRHACAETSGSGSPSRIETGPAFTTTRFVNGGTDEITPDDPASTEYPTVGVDDNRAWVGVLITADGVCAAVAYAVDLEGWRVRGGLIRVRHETGRPAAEPDDDRIDVEFSPERFPATLSADGPERDSPLASAAAPWSDCVQVSAALDLAGPGGSVATWYAQGRYGARCDA</sequence>
<keyword evidence="3" id="KW-1185">Reference proteome</keyword>